<feature type="coiled-coil region" evidence="1">
    <location>
        <begin position="14"/>
        <end position="140"/>
    </location>
</feature>
<organism evidence="2 3">
    <name type="scientific">Trichomonas vaginalis (strain ATCC PRA-98 / G3)</name>
    <dbReference type="NCBI Taxonomy" id="412133"/>
    <lineage>
        <taxon>Eukaryota</taxon>
        <taxon>Metamonada</taxon>
        <taxon>Parabasalia</taxon>
        <taxon>Trichomonadida</taxon>
        <taxon>Trichomonadidae</taxon>
        <taxon>Trichomonas</taxon>
    </lineage>
</organism>
<dbReference type="RefSeq" id="XP_001313073.1">
    <property type="nucleotide sequence ID" value="XM_001313072.1"/>
</dbReference>
<dbReference type="OrthoDB" id="10055605at2759"/>
<protein>
    <submittedName>
        <fullName evidence="2">Uncharacterized protein</fullName>
    </submittedName>
</protein>
<reference evidence="2" key="2">
    <citation type="journal article" date="2007" name="Science">
        <title>Draft genome sequence of the sexually transmitted pathogen Trichomonas vaginalis.</title>
        <authorList>
            <person name="Carlton J.M."/>
            <person name="Hirt R.P."/>
            <person name="Silva J.C."/>
            <person name="Delcher A.L."/>
            <person name="Schatz M."/>
            <person name="Zhao Q."/>
            <person name="Wortman J.R."/>
            <person name="Bidwell S.L."/>
            <person name="Alsmark U.C.M."/>
            <person name="Besteiro S."/>
            <person name="Sicheritz-Ponten T."/>
            <person name="Noel C.J."/>
            <person name="Dacks J.B."/>
            <person name="Foster P.G."/>
            <person name="Simillion C."/>
            <person name="Van de Peer Y."/>
            <person name="Miranda-Saavedra D."/>
            <person name="Barton G.J."/>
            <person name="Westrop G.D."/>
            <person name="Mueller S."/>
            <person name="Dessi D."/>
            <person name="Fiori P.L."/>
            <person name="Ren Q."/>
            <person name="Paulsen I."/>
            <person name="Zhang H."/>
            <person name="Bastida-Corcuera F.D."/>
            <person name="Simoes-Barbosa A."/>
            <person name="Brown M.T."/>
            <person name="Hayes R.D."/>
            <person name="Mukherjee M."/>
            <person name="Okumura C.Y."/>
            <person name="Schneider R."/>
            <person name="Smith A.J."/>
            <person name="Vanacova S."/>
            <person name="Villalvazo M."/>
            <person name="Haas B.J."/>
            <person name="Pertea M."/>
            <person name="Feldblyum T.V."/>
            <person name="Utterback T.R."/>
            <person name="Shu C.L."/>
            <person name="Osoegawa K."/>
            <person name="de Jong P.J."/>
            <person name="Hrdy I."/>
            <person name="Horvathova L."/>
            <person name="Zubacova Z."/>
            <person name="Dolezal P."/>
            <person name="Malik S.B."/>
            <person name="Logsdon J.M. Jr."/>
            <person name="Henze K."/>
            <person name="Gupta A."/>
            <person name="Wang C.C."/>
            <person name="Dunne R.L."/>
            <person name="Upcroft J.A."/>
            <person name="Upcroft P."/>
            <person name="White O."/>
            <person name="Salzberg S.L."/>
            <person name="Tang P."/>
            <person name="Chiu C.-H."/>
            <person name="Lee Y.-S."/>
            <person name="Embley T.M."/>
            <person name="Coombs G.H."/>
            <person name="Mottram J.C."/>
            <person name="Tachezy J."/>
            <person name="Fraser-Liggett C.M."/>
            <person name="Johnson P.J."/>
        </authorList>
    </citation>
    <scope>NUCLEOTIDE SEQUENCE [LARGE SCALE GENOMIC DNA]</scope>
    <source>
        <strain evidence="2">G3</strain>
    </source>
</reference>
<feature type="coiled-coil region" evidence="1">
    <location>
        <begin position="175"/>
        <end position="434"/>
    </location>
</feature>
<evidence type="ECO:0000256" key="1">
    <source>
        <dbReference type="SAM" id="Coils"/>
    </source>
</evidence>
<dbReference type="EMBL" id="DS113612">
    <property type="protein sequence ID" value="EAY00144.1"/>
    <property type="molecule type" value="Genomic_DNA"/>
</dbReference>
<name>A2F4N9_TRIV3</name>
<dbReference type="OMA" id="TESFNIF"/>
<dbReference type="VEuPathDB" id="TrichDB:TVAGG3_0583630"/>
<keyword evidence="1" id="KW-0175">Coiled coil</keyword>
<dbReference type="KEGG" id="tva:4757963"/>
<gene>
    <name evidence="2" type="ORF">TVAG_330730</name>
</gene>
<reference evidence="2" key="1">
    <citation type="submission" date="2006-10" db="EMBL/GenBank/DDBJ databases">
        <authorList>
            <person name="Amadeo P."/>
            <person name="Zhao Q."/>
            <person name="Wortman J."/>
            <person name="Fraser-Liggett C."/>
            <person name="Carlton J."/>
        </authorList>
    </citation>
    <scope>NUCLEOTIDE SEQUENCE</scope>
    <source>
        <strain evidence="2">G3</strain>
    </source>
</reference>
<dbReference type="InParanoid" id="A2F4N9"/>
<dbReference type="Gene3D" id="1.10.287.1490">
    <property type="match status" value="1"/>
</dbReference>
<sequence length="440" mass="51081">MLSEEEFTVFQNQLVELGQENFKLKEQLDNLQAANAELPKLKQQIEQCEKQRDEMRMRHTQSVDVLKEELGKLQQQAAEVAATNSKRVSDRITEVNQQITEVQKQTKDKEGQLEQLKQQLKTHELRIQQKSSKLETLKARAQKYIPVMKFLENSRAMPMYIEDLNSKIYSMRKAKEADEKALAELDQKVTDLHRENDDLGKKIKDRAQDIADSEKKLKLTQEKISAANSEIESTKKAIAEAEMKLTAAKEAQIKIIGQRNEELQKIKAEREQLEAQIKEQEAEKVNLQSKISELHAKTEEELSKHNEKITKLRKKLNNIKETGTDDEIPRVDKELQEQINRIIDEKASLKDKSQMLLQAIELVKEEIRDKDLEIQTLTLKQPPTAKILAMPEFQQKQLLLEELVLQNRELKNTFSNMTERIAQMKEEAAKLRKAIQEKSK</sequence>
<dbReference type="VEuPathDB" id="TrichDB:TVAG_330730"/>
<dbReference type="SMR" id="A2F4N9"/>
<dbReference type="STRING" id="5722.A2F4N9"/>
<dbReference type="Proteomes" id="UP000001542">
    <property type="component" value="Unassembled WGS sequence"/>
</dbReference>
<proteinExistence type="predicted"/>
<dbReference type="AlphaFoldDB" id="A2F4N9"/>
<evidence type="ECO:0000313" key="2">
    <source>
        <dbReference type="EMBL" id="EAY00144.1"/>
    </source>
</evidence>
<evidence type="ECO:0000313" key="3">
    <source>
        <dbReference type="Proteomes" id="UP000001542"/>
    </source>
</evidence>
<keyword evidence="3" id="KW-1185">Reference proteome</keyword>
<accession>A2F4N9</accession>